<gene>
    <name evidence="1" type="ORF">VNI00_018649</name>
</gene>
<dbReference type="AlphaFoldDB" id="A0AAW0AVH6"/>
<dbReference type="EMBL" id="JAYKXP010000256">
    <property type="protein sequence ID" value="KAK7017451.1"/>
    <property type="molecule type" value="Genomic_DNA"/>
</dbReference>
<comment type="caution">
    <text evidence="1">The sequence shown here is derived from an EMBL/GenBank/DDBJ whole genome shotgun (WGS) entry which is preliminary data.</text>
</comment>
<dbReference type="InterPro" id="IPR032675">
    <property type="entry name" value="LRR_dom_sf"/>
</dbReference>
<dbReference type="Proteomes" id="UP001383192">
    <property type="component" value="Unassembled WGS sequence"/>
</dbReference>
<evidence type="ECO:0000313" key="1">
    <source>
        <dbReference type="EMBL" id="KAK7017451.1"/>
    </source>
</evidence>
<keyword evidence="2" id="KW-1185">Reference proteome</keyword>
<reference evidence="1 2" key="1">
    <citation type="submission" date="2024-01" db="EMBL/GenBank/DDBJ databases">
        <title>A draft genome for a cacao thread blight-causing isolate of Paramarasmius palmivorus.</title>
        <authorList>
            <person name="Baruah I.K."/>
            <person name="Bukari Y."/>
            <person name="Amoako-Attah I."/>
            <person name="Meinhardt L.W."/>
            <person name="Bailey B.A."/>
            <person name="Cohen S.P."/>
        </authorList>
    </citation>
    <scope>NUCLEOTIDE SEQUENCE [LARGE SCALE GENOMIC DNA]</scope>
    <source>
        <strain evidence="1 2">GH-12</strain>
    </source>
</reference>
<name>A0AAW0AVH6_9AGAR</name>
<organism evidence="1 2">
    <name type="scientific">Paramarasmius palmivorus</name>
    <dbReference type="NCBI Taxonomy" id="297713"/>
    <lineage>
        <taxon>Eukaryota</taxon>
        <taxon>Fungi</taxon>
        <taxon>Dikarya</taxon>
        <taxon>Basidiomycota</taxon>
        <taxon>Agaricomycotina</taxon>
        <taxon>Agaricomycetes</taxon>
        <taxon>Agaricomycetidae</taxon>
        <taxon>Agaricales</taxon>
        <taxon>Marasmiineae</taxon>
        <taxon>Marasmiaceae</taxon>
        <taxon>Paramarasmius</taxon>
    </lineage>
</organism>
<evidence type="ECO:0000313" key="2">
    <source>
        <dbReference type="Proteomes" id="UP001383192"/>
    </source>
</evidence>
<proteinExistence type="predicted"/>
<dbReference type="Gene3D" id="3.80.10.10">
    <property type="entry name" value="Ribonuclease Inhibitor"/>
    <property type="match status" value="1"/>
</dbReference>
<sequence length="464" mass="52609">MHCHSTGSHLGAICRNWRNVSLSTPGLWAAMFVDLEDAPRFCGTLERVQTHLERSKSCPLSITLSFLNFNLDHSMELITPSNDNSAASASTSHHLLMLILQHAHRIRRLSVVLNHNVYPAFVSSFLPHFRGRFTDVTEVTLTSRFGGHPYAALDELSELPLIRSVSVHHGAVVMRHSPTTFPIPQVTNLSFDMAEISHFFTILSLCQKLQCMEVALWVARPLDKGLPAVSHSGMRCLDLTLPQYRSHFDDYTELVNFLTFPALTCFSFALRCITAVFPHQMEAFRNSFQSFVDAFACFVARCPSIEEFSLDDSSFEDQHLLLFLNKMPNVVALDIRVLTTHDFGLKPTITSRIFKELGNRQVVPKLKDLRLEIAPHTVERRCSSFLENGVFEEMLVRRRESQEHRLRSAYLKVRQLPRPPVDCDVLRKLRREGLAVRVVHHISSDSYSPGAGEVDILPYVIGSM</sequence>
<accession>A0AAW0AVH6</accession>
<evidence type="ECO:0008006" key="3">
    <source>
        <dbReference type="Google" id="ProtNLM"/>
    </source>
</evidence>
<protein>
    <recommendedName>
        <fullName evidence="3">F-box domain-containing protein</fullName>
    </recommendedName>
</protein>